<dbReference type="Proteomes" id="UP000054937">
    <property type="component" value="Unassembled WGS sequence"/>
</dbReference>
<name>A0A0V0QGD4_PSEPJ</name>
<evidence type="ECO:0000256" key="2">
    <source>
        <dbReference type="SAM" id="MobiDB-lite"/>
    </source>
</evidence>
<keyword evidence="1" id="KW-0175">Coiled coil</keyword>
<organism evidence="3 4">
    <name type="scientific">Pseudocohnilembus persalinus</name>
    <name type="common">Ciliate</name>
    <dbReference type="NCBI Taxonomy" id="266149"/>
    <lineage>
        <taxon>Eukaryota</taxon>
        <taxon>Sar</taxon>
        <taxon>Alveolata</taxon>
        <taxon>Ciliophora</taxon>
        <taxon>Intramacronucleata</taxon>
        <taxon>Oligohymenophorea</taxon>
        <taxon>Scuticociliatia</taxon>
        <taxon>Philasterida</taxon>
        <taxon>Pseudocohnilembidae</taxon>
        <taxon>Pseudocohnilembus</taxon>
    </lineage>
</organism>
<proteinExistence type="predicted"/>
<feature type="region of interest" description="Disordered" evidence="2">
    <location>
        <begin position="23"/>
        <end position="72"/>
    </location>
</feature>
<evidence type="ECO:0000256" key="1">
    <source>
        <dbReference type="SAM" id="Coils"/>
    </source>
</evidence>
<dbReference type="AlphaFoldDB" id="A0A0V0QGD4"/>
<feature type="compositionally biased region" description="Low complexity" evidence="2">
    <location>
        <begin position="32"/>
        <end position="45"/>
    </location>
</feature>
<feature type="compositionally biased region" description="Low complexity" evidence="2">
    <location>
        <begin position="458"/>
        <end position="477"/>
    </location>
</feature>
<accession>A0A0V0QGD4</accession>
<reference evidence="3 4" key="1">
    <citation type="journal article" date="2015" name="Sci. Rep.">
        <title>Genome of the facultative scuticociliatosis pathogen Pseudocohnilembus persalinus provides insight into its virulence through horizontal gene transfer.</title>
        <authorList>
            <person name="Xiong J."/>
            <person name="Wang G."/>
            <person name="Cheng J."/>
            <person name="Tian M."/>
            <person name="Pan X."/>
            <person name="Warren A."/>
            <person name="Jiang C."/>
            <person name="Yuan D."/>
            <person name="Miao W."/>
        </authorList>
    </citation>
    <scope>NUCLEOTIDE SEQUENCE [LARGE SCALE GENOMIC DNA]</scope>
    <source>
        <strain evidence="3">36N120E</strain>
    </source>
</reference>
<dbReference type="EMBL" id="LDAU01000173">
    <property type="protein sequence ID" value="KRX01243.1"/>
    <property type="molecule type" value="Genomic_DNA"/>
</dbReference>
<keyword evidence="4" id="KW-1185">Reference proteome</keyword>
<comment type="caution">
    <text evidence="3">The sequence shown here is derived from an EMBL/GenBank/DDBJ whole genome shotgun (WGS) entry which is preliminary data.</text>
</comment>
<evidence type="ECO:0000313" key="4">
    <source>
        <dbReference type="Proteomes" id="UP000054937"/>
    </source>
</evidence>
<feature type="coiled-coil region" evidence="1">
    <location>
        <begin position="123"/>
        <end position="272"/>
    </location>
</feature>
<dbReference type="InParanoid" id="A0A0V0QGD4"/>
<feature type="compositionally biased region" description="Low complexity" evidence="2">
    <location>
        <begin position="54"/>
        <end position="63"/>
    </location>
</feature>
<sequence length="625" mass="75078">MENSLINSQQKKQIEKINTILQSDLDDPNYPNEIQNQNSQNNDSILNKDDSKNNENNSISENNTIQDENPNQSSYFKKELDILDENNIHLINQKQLNQIDWFQIENFVRKTSSQLTQPLQKVINEQSIQIQTINEKYRKAEQKLTNLGNIMLHHNKVPIFDEIFQKIQENKDKMKENEKQQNDVNQDLYNQEKIDTDFQKNLKEIKTLEESYKKHKEKIQQDFDFYTAKYNQMMKNQLENFQANMERVQKALEQNTEQMVKKEKNIEKIKVLIEMDQQLLDKHSKLLDDLFFLKYDFPKFKQQFEQFALYIQIYQPIETQCQLSDTLASYLRGKDRVNLIDYEKMYFKDFQKLKDQNIDIDKNFIIDLDFKSKMIRINEQLSQIQARNEDYKQHFKLVVQNQNELEKKGQIENEFYIQNNVTNTYFSQLQQQHDYYKKIKNLQNTLDIKDDSTENKDINQNSSINQSGNEEQTQQQQEKLEEEQKQTKTQNNTKKQKQKKVQLESNFIENRNLNREQIQKDEYNILFNTLQLCSGYNYAFQQKVEQLSQDKLKDDQVDKNGFNMLKDQITDSNNINSSNANYDQFIIQNCQNQKDYQKEQETNLNKYKQQFQQNQHNPLDPNDTD</sequence>
<protein>
    <submittedName>
        <fullName evidence="3">Uncharacterized protein</fullName>
    </submittedName>
</protein>
<evidence type="ECO:0000313" key="3">
    <source>
        <dbReference type="EMBL" id="KRX01243.1"/>
    </source>
</evidence>
<feature type="region of interest" description="Disordered" evidence="2">
    <location>
        <begin position="450"/>
        <end position="502"/>
    </location>
</feature>
<gene>
    <name evidence="3" type="ORF">PPERSA_05829</name>
</gene>